<dbReference type="PANTHER" id="PTHR30349">
    <property type="entry name" value="PHAGE INTEGRASE-RELATED"/>
    <property type="match status" value="1"/>
</dbReference>
<dbReference type="Pfam" id="PF00589">
    <property type="entry name" value="Phage_integrase"/>
    <property type="match status" value="1"/>
</dbReference>
<sequence>MAALPTGVEIRNNKICIWFMYRGKRCREILKGWINTPANIKKAGNLRAVIVSEINLGEFDYHQRFPSSSRAKKTVTTVSVQTFSELCELWTSIKETEISANTMRKTRSQLGTLMHIINGDTPVSTIRHSDILKYRKELLNGETLYLANPKSNKQGRTVRTVNNYISLLCSLLRFANKSGFISGKPFEGIKKLHKGKVKPDPLTKQEFSLLAESERGQSLNMWTFAVYTGVRHGELAALAWEDIDWEKGTAHIQRNLNALGMFVPPKTDAGDRVITLLEPALEALKAQRTLTSLQPKTEIVFHHREYGAMEYQNLRFVFMPRMRKGKQKAY</sequence>
<keyword evidence="3" id="KW-0233">DNA recombination</keyword>
<protein>
    <submittedName>
        <fullName evidence="7">Lambdoid prophage Rac integrase</fullName>
    </submittedName>
</protein>
<evidence type="ECO:0000256" key="3">
    <source>
        <dbReference type="ARBA" id="ARBA00023172"/>
    </source>
</evidence>
<accession>A0A157BNK6</accession>
<proteinExistence type="predicted"/>
<dbReference type="SUPFAM" id="SSF56349">
    <property type="entry name" value="DNA breaking-rejoining enzymes"/>
    <property type="match status" value="1"/>
</dbReference>
<dbReference type="PROSITE" id="PS51900">
    <property type="entry name" value="CB"/>
    <property type="match status" value="1"/>
</dbReference>
<keyword evidence="2 4" id="KW-0238">DNA-binding</keyword>
<evidence type="ECO:0000259" key="5">
    <source>
        <dbReference type="PROSITE" id="PS51898"/>
    </source>
</evidence>
<dbReference type="InterPro" id="IPR013762">
    <property type="entry name" value="Integrase-like_cat_sf"/>
</dbReference>
<evidence type="ECO:0000259" key="6">
    <source>
        <dbReference type="PROSITE" id="PS51900"/>
    </source>
</evidence>
<dbReference type="Proteomes" id="UP000076008">
    <property type="component" value="Unassembled WGS sequence"/>
</dbReference>
<dbReference type="InterPro" id="IPR022000">
    <property type="entry name" value="Min27-like_integrase_DNA_bind"/>
</dbReference>
<dbReference type="InterPro" id="IPR044068">
    <property type="entry name" value="CB"/>
</dbReference>
<feature type="domain" description="Tyr recombinase" evidence="5">
    <location>
        <begin position="197"/>
        <end position="330"/>
    </location>
</feature>
<dbReference type="Gene3D" id="1.10.443.10">
    <property type="entry name" value="Intergrase catalytic core"/>
    <property type="match status" value="1"/>
</dbReference>
<dbReference type="Pfam" id="PF12167">
    <property type="entry name" value="Arm-DNA-bind_2"/>
    <property type="match status" value="1"/>
</dbReference>
<dbReference type="GO" id="GO:0003677">
    <property type="term" value="F:DNA binding"/>
    <property type="evidence" value="ECO:0007669"/>
    <property type="project" value="UniProtKB-UniRule"/>
</dbReference>
<evidence type="ECO:0000256" key="2">
    <source>
        <dbReference type="ARBA" id="ARBA00023125"/>
    </source>
</evidence>
<dbReference type="Gene3D" id="1.10.150.130">
    <property type="match status" value="1"/>
</dbReference>
<evidence type="ECO:0000313" key="8">
    <source>
        <dbReference type="Proteomes" id="UP000076008"/>
    </source>
</evidence>
<dbReference type="InterPro" id="IPR011010">
    <property type="entry name" value="DNA_brk_join_enz"/>
</dbReference>
<dbReference type="InterPro" id="IPR010998">
    <property type="entry name" value="Integrase_recombinase_N"/>
</dbReference>
<evidence type="ECO:0000256" key="4">
    <source>
        <dbReference type="PROSITE-ProRule" id="PRU01248"/>
    </source>
</evidence>
<dbReference type="InterPro" id="IPR050090">
    <property type="entry name" value="Tyrosine_recombinase_XerCD"/>
</dbReference>
<dbReference type="AlphaFoldDB" id="A0A157BNK6"/>
<dbReference type="EMBL" id="FJXR01000024">
    <property type="protein sequence ID" value="CZV97969.1"/>
    <property type="molecule type" value="Genomic_DNA"/>
</dbReference>
<dbReference type="GO" id="GO:0006310">
    <property type="term" value="P:DNA recombination"/>
    <property type="evidence" value="ECO:0007669"/>
    <property type="project" value="UniProtKB-KW"/>
</dbReference>
<gene>
    <name evidence="7" type="primary">intR_1</name>
    <name evidence="7" type="ORF">SAMEA2273318_03685</name>
</gene>
<dbReference type="PANTHER" id="PTHR30349:SF36">
    <property type="entry name" value="PROPHAGE INTEGRASE INTR-RELATED"/>
    <property type="match status" value="1"/>
</dbReference>
<dbReference type="GO" id="GO:0015074">
    <property type="term" value="P:DNA integration"/>
    <property type="evidence" value="ECO:0007669"/>
    <property type="project" value="UniProtKB-KW"/>
</dbReference>
<organism evidence="7 8">
    <name type="scientific">Enterobacter cloacae</name>
    <dbReference type="NCBI Taxonomy" id="550"/>
    <lineage>
        <taxon>Bacteria</taxon>
        <taxon>Pseudomonadati</taxon>
        <taxon>Pseudomonadota</taxon>
        <taxon>Gammaproteobacteria</taxon>
        <taxon>Enterobacterales</taxon>
        <taxon>Enterobacteriaceae</taxon>
        <taxon>Enterobacter</taxon>
        <taxon>Enterobacter cloacae complex</taxon>
    </lineage>
</organism>
<dbReference type="PROSITE" id="PS51898">
    <property type="entry name" value="TYR_RECOMBINASE"/>
    <property type="match status" value="1"/>
</dbReference>
<evidence type="ECO:0000256" key="1">
    <source>
        <dbReference type="ARBA" id="ARBA00022908"/>
    </source>
</evidence>
<dbReference type="InterPro" id="IPR002104">
    <property type="entry name" value="Integrase_catalytic"/>
</dbReference>
<reference evidence="7 8" key="1">
    <citation type="submission" date="2016-03" db="EMBL/GenBank/DDBJ databases">
        <authorList>
            <consortium name="Pathogen Informatics"/>
        </authorList>
    </citation>
    <scope>NUCLEOTIDE SEQUENCE [LARGE SCALE GENOMIC DNA]</scope>
    <source>
        <strain evidence="8">e1252</strain>
    </source>
</reference>
<evidence type="ECO:0000313" key="7">
    <source>
        <dbReference type="EMBL" id="CZV97969.1"/>
    </source>
</evidence>
<name>A0A157BNK6_ENTCL</name>
<keyword evidence="1" id="KW-0229">DNA integration</keyword>
<feature type="domain" description="Core-binding (CB)" evidence="6">
    <location>
        <begin position="81"/>
        <end position="176"/>
    </location>
</feature>